<dbReference type="PANTHER" id="PTHR43849:SF2">
    <property type="entry name" value="BLL3936 PROTEIN"/>
    <property type="match status" value="1"/>
</dbReference>
<gene>
    <name evidence="3" type="ORF">RYX56_11380</name>
</gene>
<comment type="caution">
    <text evidence="3">The sequence shown here is derived from an EMBL/GenBank/DDBJ whole genome shotgun (WGS) entry which is preliminary data.</text>
</comment>
<evidence type="ECO:0000313" key="3">
    <source>
        <dbReference type="EMBL" id="MDV2684971.1"/>
    </source>
</evidence>
<feature type="transmembrane region" description="Helical" evidence="1">
    <location>
        <begin position="624"/>
        <end position="641"/>
    </location>
</feature>
<sequence>MEKQQNPQPEELTKEQVELLEKYDAESRFRSFKSKIVAIIVSLLAISLSVYHLYTSYFGTPVTLQHRSLHVAAILALVFLLYPPFKKANRTKLPWYDLLFALMAFSTTVYIFVDYVGIVNRGGLPSQLDLLFGGILVVLVLEAARRVTGWGLPVLAILFFLYGLFGRELSGIFRHRGYTWDELVNFMYVTTEGIYGTAIGVSATYIFLFILFGAFLSKSGMGQFFNDMALAIAGQTRGGPAKVAVIASGFLGSINGAAVANVVTTGSFTIPLMKKIGYHRNFAGAVEAAASVGGQILPPIMGAAAFIMAEMLGVPYSQIALAALLPALLFYLGIIVQIHLRATKEGLKGISKENLPQVMEVLKERGHLLIPLFFLLYMLFFSGRTIIYSAFLTILVTIVVAMIRKTTRMSMKDIVEALESGARTAVGVAVACATVGIVVGVATMTGFGLKLANGIVTLGGDSLLLTLIFTMIACIVLGMGLPSIPTYIITATMAAPALISYGIEPLVAHLFVFYFGLFANITPPVALAAFAAAGISGGDQMRTGFISMKLAIAGFIVPFMFVYNDALLLMNTTFVEGAAVTITAIAGVVMLGTAAEGYLFSTIHWVLRVILFGGAILFMNPNMIQDIIGLAIILVVVVWQWRKAKNSTVTDTNIAQ</sequence>
<dbReference type="RefSeq" id="WP_317122170.1">
    <property type="nucleotide sequence ID" value="NZ_JAWJBA010000003.1"/>
</dbReference>
<accession>A0ABU3XAP5</accession>
<feature type="transmembrane region" description="Helical" evidence="1">
    <location>
        <begin position="95"/>
        <end position="118"/>
    </location>
</feature>
<evidence type="ECO:0000313" key="4">
    <source>
        <dbReference type="Proteomes" id="UP001287282"/>
    </source>
</evidence>
<keyword evidence="1" id="KW-0472">Membrane</keyword>
<feature type="domain" description="TRAP C4-dicarboxylate transport system permease DctM subunit" evidence="2">
    <location>
        <begin position="136"/>
        <end position="571"/>
    </location>
</feature>
<evidence type="ECO:0000256" key="1">
    <source>
        <dbReference type="SAM" id="Phobius"/>
    </source>
</evidence>
<feature type="transmembrane region" description="Helical" evidence="1">
    <location>
        <begin position="509"/>
        <end position="533"/>
    </location>
</feature>
<feature type="transmembrane region" description="Helical" evidence="1">
    <location>
        <begin position="66"/>
        <end position="83"/>
    </location>
</feature>
<feature type="transmembrane region" description="Helical" evidence="1">
    <location>
        <begin position="319"/>
        <end position="340"/>
    </location>
</feature>
<evidence type="ECO:0000259" key="2">
    <source>
        <dbReference type="Pfam" id="PF06808"/>
    </source>
</evidence>
<name>A0ABU3XAP5_9BACI</name>
<dbReference type="Pfam" id="PF06808">
    <property type="entry name" value="DctM"/>
    <property type="match status" value="1"/>
</dbReference>
<dbReference type="Proteomes" id="UP001287282">
    <property type="component" value="Unassembled WGS sequence"/>
</dbReference>
<protein>
    <submittedName>
        <fullName evidence="3">TRAP transporter permease</fullName>
    </submittedName>
</protein>
<proteinExistence type="predicted"/>
<feature type="transmembrane region" description="Helical" evidence="1">
    <location>
        <begin position="424"/>
        <end position="449"/>
    </location>
</feature>
<dbReference type="InterPro" id="IPR011853">
    <property type="entry name" value="TRAP_DctM-Dct_fused"/>
</dbReference>
<organism evidence="3 4">
    <name type="scientific">Alkalihalophilus lindianensis</name>
    <dbReference type="NCBI Taxonomy" id="1630542"/>
    <lineage>
        <taxon>Bacteria</taxon>
        <taxon>Bacillati</taxon>
        <taxon>Bacillota</taxon>
        <taxon>Bacilli</taxon>
        <taxon>Bacillales</taxon>
        <taxon>Bacillaceae</taxon>
        <taxon>Alkalihalophilus</taxon>
    </lineage>
</organism>
<dbReference type="PANTHER" id="PTHR43849">
    <property type="entry name" value="BLL3936 PROTEIN"/>
    <property type="match status" value="1"/>
</dbReference>
<dbReference type="EMBL" id="JAWJBA010000003">
    <property type="protein sequence ID" value="MDV2684971.1"/>
    <property type="molecule type" value="Genomic_DNA"/>
</dbReference>
<feature type="transmembrane region" description="Helical" evidence="1">
    <location>
        <begin position="361"/>
        <end position="380"/>
    </location>
</feature>
<feature type="transmembrane region" description="Helical" evidence="1">
    <location>
        <begin position="545"/>
        <end position="563"/>
    </location>
</feature>
<keyword evidence="4" id="KW-1185">Reference proteome</keyword>
<dbReference type="InterPro" id="IPR010656">
    <property type="entry name" value="DctM"/>
</dbReference>
<feature type="transmembrane region" description="Helical" evidence="1">
    <location>
        <begin position="148"/>
        <end position="165"/>
    </location>
</feature>
<keyword evidence="1" id="KW-0812">Transmembrane</keyword>
<dbReference type="NCBIfam" id="TIGR02123">
    <property type="entry name" value="TRAP_fused"/>
    <property type="match status" value="1"/>
</dbReference>
<feature type="transmembrane region" description="Helical" evidence="1">
    <location>
        <begin position="36"/>
        <end position="54"/>
    </location>
</feature>
<feature type="transmembrane region" description="Helical" evidence="1">
    <location>
        <begin position="194"/>
        <end position="216"/>
    </location>
</feature>
<feature type="transmembrane region" description="Helical" evidence="1">
    <location>
        <begin position="386"/>
        <end position="403"/>
    </location>
</feature>
<feature type="transmembrane region" description="Helical" evidence="1">
    <location>
        <begin position="282"/>
        <end position="307"/>
    </location>
</feature>
<reference evidence="3 4" key="1">
    <citation type="submission" date="2023-10" db="EMBL/GenBank/DDBJ databases">
        <title>Screening of Alkalihalobacillus lindianensis BZ-TG-R113 and Its Alleviation of Salt Stress on Rapeseed Growth.</title>
        <authorList>
            <person name="Zhao B."/>
            <person name="Guo T."/>
        </authorList>
    </citation>
    <scope>NUCLEOTIDE SEQUENCE [LARGE SCALE GENOMIC DNA]</scope>
    <source>
        <strain evidence="3 4">BZ-TG-R113</strain>
    </source>
</reference>
<keyword evidence="1" id="KW-1133">Transmembrane helix</keyword>